<dbReference type="RefSeq" id="WP_184481230.1">
    <property type="nucleotide sequence ID" value="NZ_JAAEDJ010000304.1"/>
</dbReference>
<accession>A0A840XPA0</accession>
<proteinExistence type="predicted"/>
<evidence type="ECO:0000313" key="2">
    <source>
        <dbReference type="Proteomes" id="UP000562254"/>
    </source>
</evidence>
<gene>
    <name evidence="1" type="ORF">FHS88_000659</name>
</gene>
<comment type="caution">
    <text evidence="1">The sequence shown here is derived from an EMBL/GenBank/DDBJ whole genome shotgun (WGS) entry which is preliminary data.</text>
</comment>
<reference evidence="1 2" key="1">
    <citation type="submission" date="2020-08" db="EMBL/GenBank/DDBJ databases">
        <title>Genomic Encyclopedia of Type Strains, Phase IV (KMG-IV): sequencing the most valuable type-strain genomes for metagenomic binning, comparative biology and taxonomic classification.</title>
        <authorList>
            <person name="Goeker M."/>
        </authorList>
    </citation>
    <scope>NUCLEOTIDE SEQUENCE [LARGE SCALE GENOMIC DNA]</scope>
    <source>
        <strain evidence="1 2">DSM 25895</strain>
    </source>
</reference>
<dbReference type="Proteomes" id="UP000562254">
    <property type="component" value="Unassembled WGS sequence"/>
</dbReference>
<evidence type="ECO:0008006" key="3">
    <source>
        <dbReference type="Google" id="ProtNLM"/>
    </source>
</evidence>
<dbReference type="AlphaFoldDB" id="A0A840XPA0"/>
<organism evidence="1 2">
    <name type="scientific">Neoroseomonas alkaliterrae</name>
    <dbReference type="NCBI Taxonomy" id="1452450"/>
    <lineage>
        <taxon>Bacteria</taxon>
        <taxon>Pseudomonadati</taxon>
        <taxon>Pseudomonadota</taxon>
        <taxon>Alphaproteobacteria</taxon>
        <taxon>Acetobacterales</taxon>
        <taxon>Acetobacteraceae</taxon>
        <taxon>Neoroseomonas</taxon>
    </lineage>
</organism>
<name>A0A840XPA0_9PROT</name>
<keyword evidence="2" id="KW-1185">Reference proteome</keyword>
<dbReference type="EMBL" id="JACIJE010000001">
    <property type="protein sequence ID" value="MBB5688549.1"/>
    <property type="molecule type" value="Genomic_DNA"/>
</dbReference>
<evidence type="ECO:0000313" key="1">
    <source>
        <dbReference type="EMBL" id="MBB5688549.1"/>
    </source>
</evidence>
<sequence>MSETERCVATCFAVSAEPSPGLLPRLLQPFAKRDLVPDRLAARREGEAMRVEIALDAMPAGMVHLVAGNLAQVVGVTELRVTHQDGAAGVLRAA</sequence>
<protein>
    <recommendedName>
        <fullName evidence="3">ACT domain-containing protein</fullName>
    </recommendedName>
</protein>